<feature type="compositionally biased region" description="Polar residues" evidence="1">
    <location>
        <begin position="71"/>
        <end position="114"/>
    </location>
</feature>
<keyword evidence="3" id="KW-1185">Reference proteome</keyword>
<gene>
    <name evidence="2" type="ORF">HPULCUR_008714</name>
</gene>
<sequence>MSNLTTGDNLIVDWLSPYTTYQDAQKGLRKAFITTYNKLFPHSKKKHITEFDISVHNSKSETVIREDEGSSSRSNSTATVGEGPSSSLNTTTRADEGSSSSTDTTAIPSEESCSSPVLPVLPTYKLRNNVDVIEPLTRYVKWCEGKSKKSGFFLRNEPQEILASKGIILLKQHEIDPKLIEIMGEDNIKLLKEMVAEKYIDEDVKAGDSTYTELTKLLRVNITRFNVFSFNLIIYSIKGVNENTKRNKLKLDIMDLHKTSSEDD</sequence>
<proteinExistence type="predicted"/>
<name>A0ABP9Y8E2_9FUNG</name>
<protein>
    <submittedName>
        <fullName evidence="2">Uncharacterized protein</fullName>
    </submittedName>
</protein>
<feature type="compositionally biased region" description="Basic and acidic residues" evidence="1">
    <location>
        <begin position="61"/>
        <end position="70"/>
    </location>
</feature>
<dbReference type="EMBL" id="BAABUJ010000027">
    <property type="protein sequence ID" value="GAA5803237.1"/>
    <property type="molecule type" value="Genomic_DNA"/>
</dbReference>
<organism evidence="2 3">
    <name type="scientific">Helicostylum pulchrum</name>
    <dbReference type="NCBI Taxonomy" id="562976"/>
    <lineage>
        <taxon>Eukaryota</taxon>
        <taxon>Fungi</taxon>
        <taxon>Fungi incertae sedis</taxon>
        <taxon>Mucoromycota</taxon>
        <taxon>Mucoromycotina</taxon>
        <taxon>Mucoromycetes</taxon>
        <taxon>Mucorales</taxon>
        <taxon>Mucorineae</taxon>
        <taxon>Mucoraceae</taxon>
        <taxon>Helicostylum</taxon>
    </lineage>
</organism>
<accession>A0ABP9Y8E2</accession>
<evidence type="ECO:0000313" key="3">
    <source>
        <dbReference type="Proteomes" id="UP001476247"/>
    </source>
</evidence>
<dbReference type="Proteomes" id="UP001476247">
    <property type="component" value="Unassembled WGS sequence"/>
</dbReference>
<reference evidence="2 3" key="1">
    <citation type="submission" date="2024-04" db="EMBL/GenBank/DDBJ databases">
        <title>genome sequences of Mucor flavus KT1a and Helicostylum pulchrum KT1b strains isolation_sourced from the surface of a dry-aged beef.</title>
        <authorList>
            <person name="Toyotome T."/>
            <person name="Hosono M."/>
            <person name="Torimaru M."/>
            <person name="Fukuda K."/>
            <person name="Mikami N."/>
        </authorList>
    </citation>
    <scope>NUCLEOTIDE SEQUENCE [LARGE SCALE GENOMIC DNA]</scope>
    <source>
        <strain evidence="2 3">KT1b</strain>
    </source>
</reference>
<evidence type="ECO:0000313" key="2">
    <source>
        <dbReference type="EMBL" id="GAA5803237.1"/>
    </source>
</evidence>
<evidence type="ECO:0000256" key="1">
    <source>
        <dbReference type="SAM" id="MobiDB-lite"/>
    </source>
</evidence>
<feature type="region of interest" description="Disordered" evidence="1">
    <location>
        <begin position="61"/>
        <end position="114"/>
    </location>
</feature>
<comment type="caution">
    <text evidence="2">The sequence shown here is derived from an EMBL/GenBank/DDBJ whole genome shotgun (WGS) entry which is preliminary data.</text>
</comment>